<feature type="compositionally biased region" description="Polar residues" evidence="1">
    <location>
        <begin position="281"/>
        <end position="295"/>
    </location>
</feature>
<gene>
    <name evidence="3" type="ORF">O3P69_012733</name>
</gene>
<dbReference type="EMBL" id="JARAKH010000709">
    <property type="protein sequence ID" value="KAK8374019.1"/>
    <property type="molecule type" value="Genomic_DNA"/>
</dbReference>
<sequence length="295" mass="31055">MTLSLPYATAERVGGVVIALLDRACVGSRNGTHIVLKAEFTRCKFEKKQGTPEHRVGTPLSDDEDLVGSGYGSEDEYYPSALPSPAGPQWGAGSQLHPDPVHRCIPNTPDRLHTRSGCPLAYIRRSAHPPVCPGSLGKCARSLPVLQQTSSPKGVREAAGLVPLQTLTLGPLTSATTTKSALFGGITHTTSSSQGLHHTLSTTRAAAAGVAEAEEEEKTQIVVLRGLSTEMVVGIALASFIIGVCLTATLWVIHMKTDPRRQKRTDSSSAPRNSGYDLSAHSGSSTPSSQAPMTA</sequence>
<feature type="region of interest" description="Disordered" evidence="1">
    <location>
        <begin position="258"/>
        <end position="295"/>
    </location>
</feature>
<accession>A0AAW0SGH1</accession>
<evidence type="ECO:0000256" key="2">
    <source>
        <dbReference type="SAM" id="Phobius"/>
    </source>
</evidence>
<comment type="caution">
    <text evidence="3">The sequence shown here is derived from an EMBL/GenBank/DDBJ whole genome shotgun (WGS) entry which is preliminary data.</text>
</comment>
<dbReference type="AlphaFoldDB" id="A0AAW0SGH1"/>
<protein>
    <submittedName>
        <fullName evidence="3">Uncharacterized protein</fullName>
    </submittedName>
</protein>
<feature type="transmembrane region" description="Helical" evidence="2">
    <location>
        <begin position="231"/>
        <end position="253"/>
    </location>
</feature>
<dbReference type="Proteomes" id="UP001487740">
    <property type="component" value="Unassembled WGS sequence"/>
</dbReference>
<name>A0AAW0SGH1_SCYPA</name>
<keyword evidence="4" id="KW-1185">Reference proteome</keyword>
<keyword evidence="2" id="KW-0472">Membrane</keyword>
<keyword evidence="2" id="KW-1133">Transmembrane helix</keyword>
<proteinExistence type="predicted"/>
<evidence type="ECO:0000313" key="3">
    <source>
        <dbReference type="EMBL" id="KAK8374019.1"/>
    </source>
</evidence>
<keyword evidence="2" id="KW-0812">Transmembrane</keyword>
<evidence type="ECO:0000313" key="4">
    <source>
        <dbReference type="Proteomes" id="UP001487740"/>
    </source>
</evidence>
<evidence type="ECO:0000256" key="1">
    <source>
        <dbReference type="SAM" id="MobiDB-lite"/>
    </source>
</evidence>
<organism evidence="3 4">
    <name type="scientific">Scylla paramamosain</name>
    <name type="common">Mud crab</name>
    <dbReference type="NCBI Taxonomy" id="85552"/>
    <lineage>
        <taxon>Eukaryota</taxon>
        <taxon>Metazoa</taxon>
        <taxon>Ecdysozoa</taxon>
        <taxon>Arthropoda</taxon>
        <taxon>Crustacea</taxon>
        <taxon>Multicrustacea</taxon>
        <taxon>Malacostraca</taxon>
        <taxon>Eumalacostraca</taxon>
        <taxon>Eucarida</taxon>
        <taxon>Decapoda</taxon>
        <taxon>Pleocyemata</taxon>
        <taxon>Brachyura</taxon>
        <taxon>Eubrachyura</taxon>
        <taxon>Portunoidea</taxon>
        <taxon>Portunidae</taxon>
        <taxon>Portuninae</taxon>
        <taxon>Scylla</taxon>
    </lineage>
</organism>
<reference evidence="3 4" key="1">
    <citation type="submission" date="2023-03" db="EMBL/GenBank/DDBJ databases">
        <title>High-quality genome of Scylla paramamosain provides insights in environmental adaptation.</title>
        <authorList>
            <person name="Zhang L."/>
        </authorList>
    </citation>
    <scope>NUCLEOTIDE SEQUENCE [LARGE SCALE GENOMIC DNA]</scope>
    <source>
        <strain evidence="3">LZ_2023a</strain>
        <tissue evidence="3">Muscle</tissue>
    </source>
</reference>